<dbReference type="Pfam" id="PF13527">
    <property type="entry name" value="Acetyltransf_9"/>
    <property type="match status" value="1"/>
</dbReference>
<keyword evidence="3" id="KW-0808">Transferase</keyword>
<dbReference type="GO" id="GO:0030649">
    <property type="term" value="P:aminoglycoside antibiotic catabolic process"/>
    <property type="evidence" value="ECO:0007669"/>
    <property type="project" value="TreeGrafter"/>
</dbReference>
<dbReference type="Proteomes" id="UP000323502">
    <property type="component" value="Unassembled WGS sequence"/>
</dbReference>
<evidence type="ECO:0000313" key="4">
    <source>
        <dbReference type="Proteomes" id="UP000323502"/>
    </source>
</evidence>
<evidence type="ECO:0000313" key="3">
    <source>
        <dbReference type="EMBL" id="SDF41588.1"/>
    </source>
</evidence>
<dbReference type="PANTHER" id="PTHR37817">
    <property type="entry name" value="N-ACETYLTRANSFERASE EIS"/>
    <property type="match status" value="1"/>
</dbReference>
<evidence type="ECO:0000313" key="5">
    <source>
        <dbReference type="Proteomes" id="UP000436801"/>
    </source>
</evidence>
<proteinExistence type="predicted"/>
<dbReference type="Gene3D" id="3.40.630.30">
    <property type="match status" value="1"/>
</dbReference>
<evidence type="ECO:0000259" key="1">
    <source>
        <dbReference type="PROSITE" id="PS51186"/>
    </source>
</evidence>
<protein>
    <submittedName>
        <fullName evidence="2">GNAT family N-acetyltransferase</fullName>
    </submittedName>
    <submittedName>
        <fullName evidence="3">Putative acetyltransferase</fullName>
    </submittedName>
</protein>
<organism evidence="3 4">
    <name type="scientific">Sphingomonas carotinifaciens</name>
    <dbReference type="NCBI Taxonomy" id="1166323"/>
    <lineage>
        <taxon>Bacteria</taxon>
        <taxon>Pseudomonadati</taxon>
        <taxon>Pseudomonadota</taxon>
        <taxon>Alphaproteobacteria</taxon>
        <taxon>Sphingomonadales</taxon>
        <taxon>Sphingomonadaceae</taxon>
        <taxon>Sphingomonas</taxon>
    </lineage>
</organism>
<evidence type="ECO:0000313" key="2">
    <source>
        <dbReference type="EMBL" id="MWC43541.1"/>
    </source>
</evidence>
<reference evidence="3 4" key="1">
    <citation type="submission" date="2016-10" db="EMBL/GenBank/DDBJ databases">
        <authorList>
            <person name="Varghese N."/>
            <person name="Submissions S."/>
        </authorList>
    </citation>
    <scope>NUCLEOTIDE SEQUENCE [LARGE SCALE GENOMIC DNA]</scope>
    <source>
        <strain evidence="3 4">S7-754</strain>
    </source>
</reference>
<dbReference type="EMBL" id="FNBI01000003">
    <property type="protein sequence ID" value="SDF41588.1"/>
    <property type="molecule type" value="Genomic_DNA"/>
</dbReference>
<keyword evidence="4" id="KW-1185">Reference proteome</keyword>
<dbReference type="PROSITE" id="PS51186">
    <property type="entry name" value="GNAT"/>
    <property type="match status" value="1"/>
</dbReference>
<dbReference type="InterPro" id="IPR016181">
    <property type="entry name" value="Acyl_CoA_acyltransferase"/>
</dbReference>
<dbReference type="EMBL" id="WSUT01000005">
    <property type="protein sequence ID" value="MWC43541.1"/>
    <property type="molecule type" value="Genomic_DNA"/>
</dbReference>
<dbReference type="GO" id="GO:0034069">
    <property type="term" value="F:aminoglycoside N-acetyltransferase activity"/>
    <property type="evidence" value="ECO:0007669"/>
    <property type="project" value="TreeGrafter"/>
</dbReference>
<dbReference type="InterPro" id="IPR000182">
    <property type="entry name" value="GNAT_dom"/>
</dbReference>
<feature type="domain" description="N-acetyltransferase" evidence="1">
    <location>
        <begin position="3"/>
        <end position="150"/>
    </location>
</feature>
<dbReference type="Proteomes" id="UP000436801">
    <property type="component" value="Unassembled WGS sequence"/>
</dbReference>
<reference evidence="2 5" key="2">
    <citation type="submission" date="2019-12" db="EMBL/GenBank/DDBJ databases">
        <authorList>
            <person name="Zheng J."/>
        </authorList>
    </citation>
    <scope>NUCLEOTIDE SEQUENCE [LARGE SCALE GENOMIC DNA]</scope>
    <source>
        <strain evidence="2 5">DSM 27347</strain>
    </source>
</reference>
<dbReference type="RefSeq" id="WP_149682208.1">
    <property type="nucleotide sequence ID" value="NZ_FNBI01000003.1"/>
</dbReference>
<accession>A0A1G7KWH6</accession>
<dbReference type="OrthoDB" id="9797178at2"/>
<gene>
    <name evidence="2" type="ORF">GQR91_07705</name>
    <name evidence="3" type="ORF">SAMN05216557_103283</name>
</gene>
<dbReference type="SUPFAM" id="SSF55729">
    <property type="entry name" value="Acyl-CoA N-acyltransferases (Nat)"/>
    <property type="match status" value="1"/>
</dbReference>
<sequence>MSIAIRPATGGDIAALDALLRTVFPAPDEALLVQRLCLSGDMVLTLIADDEESGELAGTVVFSRMQVDVAGKAIAAVALAPVAVAPAYRRQGVGEALVEAGLAHLRQAGVHLCFVLGDPAYYGRFGFAADWAQGFASPYAGEHLMALPLQGGAMPCGVRGDAVHAPAFAHLGEGA</sequence>
<dbReference type="PANTHER" id="PTHR37817:SF1">
    <property type="entry name" value="N-ACETYLTRANSFERASE EIS"/>
    <property type="match status" value="1"/>
</dbReference>
<dbReference type="InterPro" id="IPR051554">
    <property type="entry name" value="Acetyltransferase_Eis"/>
</dbReference>
<name>A0A1G7KWH6_9SPHN</name>
<dbReference type="AlphaFoldDB" id="A0A1G7KWH6"/>